<evidence type="ECO:0000256" key="7">
    <source>
        <dbReference type="ARBA" id="ARBA00022840"/>
    </source>
</evidence>
<evidence type="ECO:0000259" key="9">
    <source>
        <dbReference type="PROSITE" id="PS50109"/>
    </source>
</evidence>
<evidence type="ECO:0000256" key="6">
    <source>
        <dbReference type="ARBA" id="ARBA00022777"/>
    </source>
</evidence>
<keyword evidence="5" id="KW-0547">Nucleotide-binding</keyword>
<dbReference type="Pfam" id="PF02518">
    <property type="entry name" value="HATPase_c"/>
    <property type="match status" value="1"/>
</dbReference>
<dbReference type="GO" id="GO:0004673">
    <property type="term" value="F:protein histidine kinase activity"/>
    <property type="evidence" value="ECO:0007669"/>
    <property type="project" value="UniProtKB-EC"/>
</dbReference>
<dbReference type="PRINTS" id="PR00344">
    <property type="entry name" value="BCTRLSENSOR"/>
</dbReference>
<evidence type="ECO:0000313" key="10">
    <source>
        <dbReference type="EMBL" id="SOC25679.1"/>
    </source>
</evidence>
<keyword evidence="4" id="KW-0808">Transferase</keyword>
<dbReference type="InterPro" id="IPR003594">
    <property type="entry name" value="HATPase_dom"/>
</dbReference>
<keyword evidence="3" id="KW-0597">Phosphoprotein</keyword>
<dbReference type="PANTHER" id="PTHR43065">
    <property type="entry name" value="SENSOR HISTIDINE KINASE"/>
    <property type="match status" value="1"/>
</dbReference>
<dbReference type="InterPro" id="IPR005467">
    <property type="entry name" value="His_kinase_dom"/>
</dbReference>
<dbReference type="EMBL" id="OBMQ01000019">
    <property type="protein sequence ID" value="SOC25679.1"/>
    <property type="molecule type" value="Genomic_DNA"/>
</dbReference>
<comment type="catalytic activity">
    <reaction evidence="1">
        <text>ATP + protein L-histidine = ADP + protein N-phospho-L-histidine.</text>
        <dbReference type="EC" id="2.7.13.3"/>
    </reaction>
</comment>
<dbReference type="SUPFAM" id="SSF55874">
    <property type="entry name" value="ATPase domain of HSP90 chaperone/DNA topoisomerase II/histidine kinase"/>
    <property type="match status" value="1"/>
</dbReference>
<gene>
    <name evidence="10" type="ORF">SAMN05880501_11924</name>
</gene>
<dbReference type="SMART" id="SM00387">
    <property type="entry name" value="HATPase_c"/>
    <property type="match status" value="1"/>
</dbReference>
<accession>A0A285TQL8</accession>
<reference evidence="11" key="1">
    <citation type="submission" date="2017-08" db="EMBL/GenBank/DDBJ databases">
        <authorList>
            <person name="Varghese N."/>
            <person name="Submissions S."/>
        </authorList>
    </citation>
    <scope>NUCLEOTIDE SEQUENCE [LARGE SCALE GENOMIC DNA]</scope>
    <source>
        <strain evidence="11">JC22</strain>
    </source>
</reference>
<dbReference type="GO" id="GO:0000160">
    <property type="term" value="P:phosphorelay signal transduction system"/>
    <property type="evidence" value="ECO:0007669"/>
    <property type="project" value="UniProtKB-KW"/>
</dbReference>
<sequence length="210" mass="23427">MDHIEQITASSFELYKALKPLDHNLSTKALYISQEIHEVKKDSQRIYSGLSKITTTKNLDAHLVSNLLQYVIQGNKKYSTYLNKNIEFKMTYSSDFYTKEPIALLALLNNLVANAVEAIEEQGSIFISINLQRDETVIEVEDTGVGIPKTMLPVIFDAGYTTKFNDEGKASTGIGLSHVQSIVEKFEGTIVAESDQATKFTITIPTNNLQ</sequence>
<evidence type="ECO:0000256" key="4">
    <source>
        <dbReference type="ARBA" id="ARBA00022679"/>
    </source>
</evidence>
<dbReference type="GO" id="GO:0005524">
    <property type="term" value="F:ATP binding"/>
    <property type="evidence" value="ECO:0007669"/>
    <property type="project" value="UniProtKB-KW"/>
</dbReference>
<evidence type="ECO:0000256" key="2">
    <source>
        <dbReference type="ARBA" id="ARBA00012438"/>
    </source>
</evidence>
<keyword evidence="11" id="KW-1185">Reference proteome</keyword>
<dbReference type="PROSITE" id="PS50109">
    <property type="entry name" value="HIS_KIN"/>
    <property type="match status" value="1"/>
</dbReference>
<feature type="domain" description="Histidine kinase" evidence="9">
    <location>
        <begin position="100"/>
        <end position="208"/>
    </location>
</feature>
<proteinExistence type="predicted"/>
<keyword evidence="7" id="KW-0067">ATP-binding</keyword>
<evidence type="ECO:0000313" key="11">
    <source>
        <dbReference type="Proteomes" id="UP000219636"/>
    </source>
</evidence>
<dbReference type="InterPro" id="IPR004358">
    <property type="entry name" value="Sig_transdc_His_kin-like_C"/>
</dbReference>
<keyword evidence="8" id="KW-0902">Two-component regulatory system</keyword>
<evidence type="ECO:0000256" key="3">
    <source>
        <dbReference type="ARBA" id="ARBA00022553"/>
    </source>
</evidence>
<dbReference type="PANTHER" id="PTHR43065:SF10">
    <property type="entry name" value="PEROXIDE STRESS-ACTIVATED HISTIDINE KINASE MAK3"/>
    <property type="match status" value="1"/>
</dbReference>
<dbReference type="Gene3D" id="3.30.565.10">
    <property type="entry name" value="Histidine kinase-like ATPase, C-terminal domain"/>
    <property type="match status" value="1"/>
</dbReference>
<dbReference type="AlphaFoldDB" id="A0A285TQL8"/>
<dbReference type="Proteomes" id="UP000219636">
    <property type="component" value="Unassembled WGS sequence"/>
</dbReference>
<protein>
    <recommendedName>
        <fullName evidence="2">histidine kinase</fullName>
        <ecNumber evidence="2">2.7.13.3</ecNumber>
    </recommendedName>
</protein>
<evidence type="ECO:0000256" key="8">
    <source>
        <dbReference type="ARBA" id="ARBA00023012"/>
    </source>
</evidence>
<evidence type="ECO:0000256" key="1">
    <source>
        <dbReference type="ARBA" id="ARBA00000085"/>
    </source>
</evidence>
<dbReference type="InterPro" id="IPR036890">
    <property type="entry name" value="HATPase_C_sf"/>
</dbReference>
<organism evidence="10 11">
    <name type="scientific">Ureibacillus xyleni</name>
    <dbReference type="NCBI Taxonomy" id="614648"/>
    <lineage>
        <taxon>Bacteria</taxon>
        <taxon>Bacillati</taxon>
        <taxon>Bacillota</taxon>
        <taxon>Bacilli</taxon>
        <taxon>Bacillales</taxon>
        <taxon>Caryophanaceae</taxon>
        <taxon>Ureibacillus</taxon>
    </lineage>
</organism>
<name>A0A285TQL8_9BACL</name>
<dbReference type="EC" id="2.7.13.3" evidence="2"/>
<keyword evidence="6 10" id="KW-0418">Kinase</keyword>
<evidence type="ECO:0000256" key="5">
    <source>
        <dbReference type="ARBA" id="ARBA00022741"/>
    </source>
</evidence>